<dbReference type="AlphaFoldDB" id="C8S3P5"/>
<evidence type="ECO:0000313" key="3">
    <source>
        <dbReference type="Proteomes" id="UP000010121"/>
    </source>
</evidence>
<protein>
    <recommendedName>
        <fullName evidence="1">HNH nuclease domain-containing protein</fullName>
    </recommendedName>
</protein>
<dbReference type="EMBL" id="ACYY01000020">
    <property type="protein sequence ID" value="EEW24377.1"/>
    <property type="molecule type" value="Genomic_DNA"/>
</dbReference>
<name>C8S3P5_9RHOB</name>
<organism evidence="2 3">
    <name type="scientific">Rhodobacter ferrooxidans</name>
    <dbReference type="NCBI Taxonomy" id="371731"/>
    <lineage>
        <taxon>Bacteria</taxon>
        <taxon>Pseudomonadati</taxon>
        <taxon>Pseudomonadota</taxon>
        <taxon>Alphaproteobacteria</taxon>
        <taxon>Rhodobacterales</taxon>
        <taxon>Rhodobacter group</taxon>
        <taxon>Rhodobacter</taxon>
    </lineage>
</organism>
<feature type="domain" description="HNH nuclease" evidence="1">
    <location>
        <begin position="198"/>
        <end position="246"/>
    </location>
</feature>
<dbReference type="STRING" id="371731.Rsw2DRAFT_2673"/>
<evidence type="ECO:0000313" key="2">
    <source>
        <dbReference type="EMBL" id="EEW24377.1"/>
    </source>
</evidence>
<evidence type="ECO:0000259" key="1">
    <source>
        <dbReference type="Pfam" id="PF13391"/>
    </source>
</evidence>
<proteinExistence type="predicted"/>
<dbReference type="OrthoDB" id="529575at2"/>
<accession>C8S3P5</accession>
<keyword evidence="3" id="KW-1185">Reference proteome</keyword>
<reference evidence="2 3" key="1">
    <citation type="submission" date="2009-08" db="EMBL/GenBank/DDBJ databases">
        <title>The draft genome of Rhodobacter sp. SW2.</title>
        <authorList>
            <consortium name="US DOE Joint Genome Institute (JGI-PGF)"/>
            <person name="Lucas S."/>
            <person name="Copeland A."/>
            <person name="Lapidus A."/>
            <person name="Glavina del Rio T."/>
            <person name="Tice H."/>
            <person name="Bruce D."/>
            <person name="Goodwin L."/>
            <person name="Pitluck S."/>
            <person name="Larimer F."/>
            <person name="Land M.L."/>
            <person name="Hauser L."/>
            <person name="Emerson D."/>
        </authorList>
    </citation>
    <scope>NUCLEOTIDE SEQUENCE [LARGE SCALE GENOMIC DNA]</scope>
    <source>
        <strain evidence="2 3">SW2</strain>
    </source>
</reference>
<dbReference type="Proteomes" id="UP000010121">
    <property type="component" value="Unassembled WGS sequence"/>
</dbReference>
<dbReference type="RefSeq" id="WP_008031818.1">
    <property type="nucleotide sequence ID" value="NZ_ACYY01000020.1"/>
</dbReference>
<gene>
    <name evidence="2" type="ORF">Rsw2DRAFT_2673</name>
</gene>
<dbReference type="Pfam" id="PF13391">
    <property type="entry name" value="HNH_2"/>
    <property type="match status" value="1"/>
</dbReference>
<comment type="caution">
    <text evidence="2">The sequence shown here is derived from an EMBL/GenBank/DDBJ whole genome shotgun (WGS) entry which is preliminary data.</text>
</comment>
<dbReference type="InterPro" id="IPR003615">
    <property type="entry name" value="HNH_nuc"/>
</dbReference>
<sequence>MAVRKPRLTPTERDTLPLLNVVIPPWEGSHPFNVGQDIEKYTPQELRKVASTKQRRTDFFEKTLLAIWYATGEQAVPYAFKTADQSVRSLDAGCLGFLSNREPPEIILLLDEEGFIRAVEPAFGLIDRYRMLGGDRLRLTVTLSTGQPDAQSLAEEDEPLGFDPAAQVDDRLKKESLITIREGAREFRKAVLLQWESCALSGCTVRDALEAAHLHRYGGVNTNHLRNGIILRADIHRLFDRHLISLHYHNGDLVFSVSRGLSNSEYQDFDQKRIMERDLPERRPHPVVVQKHYEEFCRMERNRSTEH</sequence>
<dbReference type="eggNOG" id="COG3440">
    <property type="taxonomic scope" value="Bacteria"/>
</dbReference>